<name>A0A9D1PUC9_9SPIO</name>
<dbReference type="PROSITE" id="PS51257">
    <property type="entry name" value="PROKAR_LIPOPROTEIN"/>
    <property type="match status" value="1"/>
</dbReference>
<evidence type="ECO:0000313" key="1">
    <source>
        <dbReference type="EMBL" id="HIV98918.1"/>
    </source>
</evidence>
<proteinExistence type="predicted"/>
<gene>
    <name evidence="1" type="ORF">IAB12_03970</name>
</gene>
<dbReference type="EMBL" id="DXHU01000016">
    <property type="protein sequence ID" value="HIV98918.1"/>
    <property type="molecule type" value="Genomic_DNA"/>
</dbReference>
<sequence length="116" mass="12900">MRKTLIALFLSILLVSCQGKEYTALMRNLEKTADGVYLISFMISGSEDYSFTLTSPSGILSWSGMLENEGEDFFSAQIRITEGAVLLDGTYKWEIISSDGVESCGEYLFRSPDQTL</sequence>
<reference evidence="1" key="1">
    <citation type="journal article" date="2021" name="PeerJ">
        <title>Extensive microbial diversity within the chicken gut microbiome revealed by metagenomics and culture.</title>
        <authorList>
            <person name="Gilroy R."/>
            <person name="Ravi A."/>
            <person name="Getino M."/>
            <person name="Pursley I."/>
            <person name="Horton D.L."/>
            <person name="Alikhan N.F."/>
            <person name="Baker D."/>
            <person name="Gharbi K."/>
            <person name="Hall N."/>
            <person name="Watson M."/>
            <person name="Adriaenssens E.M."/>
            <person name="Foster-Nyarko E."/>
            <person name="Jarju S."/>
            <person name="Secka A."/>
            <person name="Antonio M."/>
            <person name="Oren A."/>
            <person name="Chaudhuri R.R."/>
            <person name="La Ragione R."/>
            <person name="Hildebrand F."/>
            <person name="Pallen M.J."/>
        </authorList>
    </citation>
    <scope>NUCLEOTIDE SEQUENCE</scope>
    <source>
        <strain evidence="1">Gambia11-129</strain>
    </source>
</reference>
<accession>A0A9D1PUC9</accession>
<evidence type="ECO:0000313" key="2">
    <source>
        <dbReference type="Proteomes" id="UP000823936"/>
    </source>
</evidence>
<comment type="caution">
    <text evidence="1">The sequence shown here is derived from an EMBL/GenBank/DDBJ whole genome shotgun (WGS) entry which is preliminary data.</text>
</comment>
<dbReference type="AlphaFoldDB" id="A0A9D1PUC9"/>
<dbReference type="Proteomes" id="UP000823936">
    <property type="component" value="Unassembled WGS sequence"/>
</dbReference>
<reference evidence="1" key="2">
    <citation type="submission" date="2021-04" db="EMBL/GenBank/DDBJ databases">
        <authorList>
            <person name="Gilroy R."/>
        </authorList>
    </citation>
    <scope>NUCLEOTIDE SEQUENCE</scope>
    <source>
        <strain evidence="1">Gambia11-129</strain>
    </source>
</reference>
<organism evidence="1 2">
    <name type="scientific">Candidatus Ornithospirochaeta avicola</name>
    <dbReference type="NCBI Taxonomy" id="2840896"/>
    <lineage>
        <taxon>Bacteria</taxon>
        <taxon>Pseudomonadati</taxon>
        <taxon>Spirochaetota</taxon>
        <taxon>Spirochaetia</taxon>
        <taxon>Spirochaetales</taxon>
        <taxon>Spirochaetaceae</taxon>
        <taxon>Spirochaetaceae incertae sedis</taxon>
        <taxon>Candidatus Ornithospirochaeta</taxon>
    </lineage>
</organism>
<protein>
    <submittedName>
        <fullName evidence="1">Uncharacterized protein</fullName>
    </submittedName>
</protein>